<organism evidence="5 6">
    <name type="scientific">Collybia nuda</name>
    <dbReference type="NCBI Taxonomy" id="64659"/>
    <lineage>
        <taxon>Eukaryota</taxon>
        <taxon>Fungi</taxon>
        <taxon>Dikarya</taxon>
        <taxon>Basidiomycota</taxon>
        <taxon>Agaricomycotina</taxon>
        <taxon>Agaricomycetes</taxon>
        <taxon>Agaricomycetidae</taxon>
        <taxon>Agaricales</taxon>
        <taxon>Tricholomatineae</taxon>
        <taxon>Clitocybaceae</taxon>
        <taxon>Collybia</taxon>
    </lineage>
</organism>
<evidence type="ECO:0000256" key="3">
    <source>
        <dbReference type="SAM" id="MobiDB-lite"/>
    </source>
</evidence>
<feature type="domain" description="RRM" evidence="4">
    <location>
        <begin position="161"/>
        <end position="239"/>
    </location>
</feature>
<protein>
    <recommendedName>
        <fullName evidence="4">RRM domain-containing protein</fullName>
    </recommendedName>
</protein>
<dbReference type="OrthoDB" id="439808at2759"/>
<proteinExistence type="predicted"/>
<dbReference type="GO" id="GO:0003723">
    <property type="term" value="F:RNA binding"/>
    <property type="evidence" value="ECO:0007669"/>
    <property type="project" value="UniProtKB-UniRule"/>
</dbReference>
<evidence type="ECO:0000313" key="6">
    <source>
        <dbReference type="Proteomes" id="UP000807353"/>
    </source>
</evidence>
<dbReference type="EMBL" id="MU150233">
    <property type="protein sequence ID" value="KAF9468370.1"/>
    <property type="molecule type" value="Genomic_DNA"/>
</dbReference>
<dbReference type="PROSITE" id="PS50102">
    <property type="entry name" value="RRM"/>
    <property type="match status" value="2"/>
</dbReference>
<dbReference type="SMART" id="SM00360">
    <property type="entry name" value="RRM"/>
    <property type="match status" value="2"/>
</dbReference>
<dbReference type="InterPro" id="IPR035979">
    <property type="entry name" value="RBD_domain_sf"/>
</dbReference>
<feature type="region of interest" description="Disordered" evidence="3">
    <location>
        <begin position="228"/>
        <end position="319"/>
    </location>
</feature>
<dbReference type="Gene3D" id="3.30.70.330">
    <property type="match status" value="2"/>
</dbReference>
<feature type="compositionally biased region" description="Gly residues" evidence="3">
    <location>
        <begin position="258"/>
        <end position="309"/>
    </location>
</feature>
<dbReference type="Pfam" id="PF00076">
    <property type="entry name" value="RRM_1"/>
    <property type="match status" value="2"/>
</dbReference>
<keyword evidence="1 2" id="KW-0694">RNA-binding</keyword>
<dbReference type="InterPro" id="IPR012677">
    <property type="entry name" value="Nucleotide-bd_a/b_plait_sf"/>
</dbReference>
<dbReference type="InterPro" id="IPR052462">
    <property type="entry name" value="SLIRP/GR-RBP-like"/>
</dbReference>
<feature type="domain" description="RRM" evidence="4">
    <location>
        <begin position="72"/>
        <end position="151"/>
    </location>
</feature>
<comment type="caution">
    <text evidence="5">The sequence shown here is derived from an EMBL/GenBank/DDBJ whole genome shotgun (WGS) entry which is preliminary data.</text>
</comment>
<reference evidence="5" key="1">
    <citation type="submission" date="2020-11" db="EMBL/GenBank/DDBJ databases">
        <authorList>
            <consortium name="DOE Joint Genome Institute"/>
            <person name="Ahrendt S."/>
            <person name="Riley R."/>
            <person name="Andreopoulos W."/>
            <person name="Labutti K."/>
            <person name="Pangilinan J."/>
            <person name="Ruiz-Duenas F.J."/>
            <person name="Barrasa J.M."/>
            <person name="Sanchez-Garcia M."/>
            <person name="Camarero S."/>
            <person name="Miyauchi S."/>
            <person name="Serrano A."/>
            <person name="Linde D."/>
            <person name="Babiker R."/>
            <person name="Drula E."/>
            <person name="Ayuso-Fernandez I."/>
            <person name="Pacheco R."/>
            <person name="Padilla G."/>
            <person name="Ferreira P."/>
            <person name="Barriuso J."/>
            <person name="Kellner H."/>
            <person name="Castanera R."/>
            <person name="Alfaro M."/>
            <person name="Ramirez L."/>
            <person name="Pisabarro A.G."/>
            <person name="Kuo A."/>
            <person name="Tritt A."/>
            <person name="Lipzen A."/>
            <person name="He G."/>
            <person name="Yan M."/>
            <person name="Ng V."/>
            <person name="Cullen D."/>
            <person name="Martin F."/>
            <person name="Rosso M.-N."/>
            <person name="Henrissat B."/>
            <person name="Hibbett D."/>
            <person name="Martinez A.T."/>
            <person name="Grigoriev I.V."/>
        </authorList>
    </citation>
    <scope>NUCLEOTIDE SEQUENCE</scope>
    <source>
        <strain evidence="5">CBS 247.69</strain>
    </source>
</reference>
<dbReference type="InterPro" id="IPR000504">
    <property type="entry name" value="RRM_dom"/>
</dbReference>
<sequence>MFANIIRTQARNALASCRPRISMAGAVVQLVSRRPTQAFVAVSRPLSTSRIVRNDYETDNYARAVPKKEPTDTLYLGNLPFSIEEQDIKEKFSVYGEIHSCRIALKPDGSTRGFAHIQFVNKEDAIAAFESVAEEPMYIMDRDVRVDYAPVRTRAVQEPYHKLFFQNFEGDETMLRNAAQEFESSILSVFFLKHAETGDLTGKGFIDFMTVSRATEALERLNGQRLSNGTSLNLSFAHPPRVRSDDGGQRGGPRSSYGGSGDWGGGRRSTEYSGGGRGGRGNSGSRGRGGGYGGGGRSSQGGRGRGGEGGARDNQSYGY</sequence>
<dbReference type="PANTHER" id="PTHR48027">
    <property type="entry name" value="HETEROGENEOUS NUCLEAR RIBONUCLEOPROTEIN 87F-RELATED"/>
    <property type="match status" value="1"/>
</dbReference>
<dbReference type="Proteomes" id="UP000807353">
    <property type="component" value="Unassembled WGS sequence"/>
</dbReference>
<keyword evidence="6" id="KW-1185">Reference proteome</keyword>
<gene>
    <name evidence="5" type="ORF">BDZ94DRAFT_1318032</name>
</gene>
<evidence type="ECO:0000256" key="2">
    <source>
        <dbReference type="PROSITE-ProRule" id="PRU00176"/>
    </source>
</evidence>
<evidence type="ECO:0000313" key="5">
    <source>
        <dbReference type="EMBL" id="KAF9468370.1"/>
    </source>
</evidence>
<evidence type="ECO:0000256" key="1">
    <source>
        <dbReference type="ARBA" id="ARBA00022884"/>
    </source>
</evidence>
<accession>A0A9P6CNK7</accession>
<name>A0A9P6CNK7_9AGAR</name>
<dbReference type="SUPFAM" id="SSF54928">
    <property type="entry name" value="RNA-binding domain, RBD"/>
    <property type="match status" value="2"/>
</dbReference>
<dbReference type="AlphaFoldDB" id="A0A9P6CNK7"/>
<evidence type="ECO:0000259" key="4">
    <source>
        <dbReference type="PROSITE" id="PS50102"/>
    </source>
</evidence>